<evidence type="ECO:0000313" key="3">
    <source>
        <dbReference type="EMBL" id="CAB4183235.1"/>
    </source>
</evidence>
<accession>A0A6J5RUG4</accession>
<dbReference type="EMBL" id="LR797256">
    <property type="protein sequence ID" value="CAB4197228.1"/>
    <property type="molecule type" value="Genomic_DNA"/>
</dbReference>
<dbReference type="EMBL" id="LR798371">
    <property type="protein sequence ID" value="CAB5227408.1"/>
    <property type="molecule type" value="Genomic_DNA"/>
</dbReference>
<dbReference type="Pfam" id="PF23984">
    <property type="entry name" value="DUF7307"/>
    <property type="match status" value="1"/>
</dbReference>
<dbReference type="EMBL" id="LR797035">
    <property type="protein sequence ID" value="CAB4183235.1"/>
    <property type="molecule type" value="Genomic_DNA"/>
</dbReference>
<dbReference type="EMBL" id="LR797447">
    <property type="protein sequence ID" value="CAB4217314.1"/>
    <property type="molecule type" value="Genomic_DNA"/>
</dbReference>
<reference evidence="4" key="1">
    <citation type="submission" date="2020-05" db="EMBL/GenBank/DDBJ databases">
        <authorList>
            <person name="Chiriac C."/>
            <person name="Salcher M."/>
            <person name="Ghai R."/>
            <person name="Kavagutti S V."/>
        </authorList>
    </citation>
    <scope>NUCLEOTIDE SEQUENCE</scope>
</reference>
<dbReference type="InterPro" id="IPR055731">
    <property type="entry name" value="Pam3_gp33-like"/>
</dbReference>
<evidence type="ECO:0000313" key="6">
    <source>
        <dbReference type="EMBL" id="CAB4217314.1"/>
    </source>
</evidence>
<gene>
    <name evidence="3" type="ORF">UFOVP1082_24</name>
    <name evidence="4" type="ORF">UFOVP1322_9</name>
    <name evidence="5" type="ORF">UFOVP1434_31</name>
    <name evidence="7" type="ORF">UFOVP1529_51</name>
    <name evidence="6" type="ORF">UFOVP1593_24</name>
    <name evidence="1" type="ORF">UFOVP906_2</name>
    <name evidence="2" type="ORF">UFOVP992_28</name>
</gene>
<name>A0A6J5RUG4_9CAUD</name>
<evidence type="ECO:0000313" key="1">
    <source>
        <dbReference type="EMBL" id="CAB4169779.1"/>
    </source>
</evidence>
<evidence type="ECO:0000313" key="4">
    <source>
        <dbReference type="EMBL" id="CAB4197228.1"/>
    </source>
</evidence>
<evidence type="ECO:0000313" key="5">
    <source>
        <dbReference type="EMBL" id="CAB4212612.1"/>
    </source>
</evidence>
<dbReference type="EMBL" id="LR796850">
    <property type="protein sequence ID" value="CAB4169779.1"/>
    <property type="molecule type" value="Genomic_DNA"/>
</dbReference>
<evidence type="ECO:0000313" key="7">
    <source>
        <dbReference type="EMBL" id="CAB5227408.1"/>
    </source>
</evidence>
<evidence type="ECO:0000313" key="2">
    <source>
        <dbReference type="EMBL" id="CAB4176406.1"/>
    </source>
</evidence>
<proteinExistence type="predicted"/>
<sequence length="179" mass="20263">MHAELFVEQVSDKQLSLVSLLVKELGEIDSMIVSVESELHNLNDRKKFIEQKRLPDAMSDVGFDELKLTDGSKITVRQEYYASITGVKKQHALAWLKENGFDDVIKTEVKVSFTRGQNVDAGVLFNEINEQYPSNKVEISENVHPSTLKSMVKEQFESGSPMPEDLFGIYIINRAILSK</sequence>
<protein>
    <submittedName>
        <fullName evidence="4">Uncharacterized protein</fullName>
    </submittedName>
</protein>
<organism evidence="4">
    <name type="scientific">uncultured Caudovirales phage</name>
    <dbReference type="NCBI Taxonomy" id="2100421"/>
    <lineage>
        <taxon>Viruses</taxon>
        <taxon>Duplodnaviria</taxon>
        <taxon>Heunggongvirae</taxon>
        <taxon>Uroviricota</taxon>
        <taxon>Caudoviricetes</taxon>
        <taxon>Peduoviridae</taxon>
        <taxon>Maltschvirus</taxon>
        <taxon>Maltschvirus maltsch</taxon>
    </lineage>
</organism>
<dbReference type="EMBL" id="LR796936">
    <property type="protein sequence ID" value="CAB4176406.1"/>
    <property type="molecule type" value="Genomic_DNA"/>
</dbReference>
<dbReference type="EMBL" id="LR797385">
    <property type="protein sequence ID" value="CAB4212612.1"/>
    <property type="molecule type" value="Genomic_DNA"/>
</dbReference>